<dbReference type="SUPFAM" id="SSF56281">
    <property type="entry name" value="Metallo-hydrolase/oxidoreductase"/>
    <property type="match status" value="1"/>
</dbReference>
<dbReference type="PANTHER" id="PTHR42978">
    <property type="entry name" value="QUORUM-QUENCHING LACTONASE YTNP-RELATED-RELATED"/>
    <property type="match status" value="1"/>
</dbReference>
<feature type="domain" description="Metallo-beta-lactamase" evidence="5">
    <location>
        <begin position="54"/>
        <end position="272"/>
    </location>
</feature>
<protein>
    <submittedName>
        <fullName evidence="6">MBL fold metallo-hydrolase</fullName>
    </submittedName>
</protein>
<dbReference type="Proteomes" id="UP001059672">
    <property type="component" value="Chromosome"/>
</dbReference>
<keyword evidence="2" id="KW-0479">Metal-binding</keyword>
<evidence type="ECO:0000256" key="3">
    <source>
        <dbReference type="ARBA" id="ARBA00022801"/>
    </source>
</evidence>
<evidence type="ECO:0000256" key="4">
    <source>
        <dbReference type="ARBA" id="ARBA00022833"/>
    </source>
</evidence>
<dbReference type="RefSeq" id="WP_370295498.1">
    <property type="nucleotide sequence ID" value="NZ_CP073346.1"/>
</dbReference>
<evidence type="ECO:0000313" key="7">
    <source>
        <dbReference type="Proteomes" id="UP001059672"/>
    </source>
</evidence>
<dbReference type="InterPro" id="IPR001279">
    <property type="entry name" value="Metallo-B-lactamas"/>
</dbReference>
<gene>
    <name evidence="6" type="ORF">KDW96_03750</name>
</gene>
<organism evidence="6 7">
    <name type="scientific">Pseudomonas benzenivorans</name>
    <dbReference type="NCBI Taxonomy" id="556533"/>
    <lineage>
        <taxon>Bacteria</taxon>
        <taxon>Pseudomonadati</taxon>
        <taxon>Pseudomonadota</taxon>
        <taxon>Gammaproteobacteria</taxon>
        <taxon>Pseudomonadales</taxon>
        <taxon>Pseudomonadaceae</taxon>
        <taxon>Pseudomonas</taxon>
    </lineage>
</organism>
<proteinExistence type="inferred from homology"/>
<sequence>MGMVNLLIALTLGLTSLISEAGGVRFSLVKTAETRPLDAFSLARSQESQGAVADHVAVLIEHHAATLLFDTSLGRQIDSQFANEMPWYNKPLLKGVEVAPVRDQLERHGVRVDRILLSHVHWHSASGLADFPEVPVWAPYEEIEFSQTGGAPAVLSGQFRHGVKWRPYDFLPRPFMGFEQSHDLFGDGSLVLVPLKGHTPGSVGLFVTLEDGRRFFFPGDIGGLPESAEESPKQRLIRSRMLDHDRAAARSTLARLQQLLSQESALTLVPAHDAIAHEKLGYYPNWTR</sequence>
<evidence type="ECO:0000256" key="2">
    <source>
        <dbReference type="ARBA" id="ARBA00022723"/>
    </source>
</evidence>
<dbReference type="InterPro" id="IPR051013">
    <property type="entry name" value="MBL_superfamily_lactonases"/>
</dbReference>
<comment type="similarity">
    <text evidence="1">Belongs to the metallo-beta-lactamase superfamily.</text>
</comment>
<evidence type="ECO:0000256" key="1">
    <source>
        <dbReference type="ARBA" id="ARBA00007749"/>
    </source>
</evidence>
<dbReference type="SMART" id="SM00849">
    <property type="entry name" value="Lactamase_B"/>
    <property type="match status" value="1"/>
</dbReference>
<evidence type="ECO:0000259" key="5">
    <source>
        <dbReference type="SMART" id="SM00849"/>
    </source>
</evidence>
<dbReference type="EMBL" id="CP073346">
    <property type="protein sequence ID" value="UTW09844.1"/>
    <property type="molecule type" value="Genomic_DNA"/>
</dbReference>
<name>A0ABY5HET9_9PSED</name>
<keyword evidence="4" id="KW-0862">Zinc</keyword>
<reference evidence="6" key="1">
    <citation type="submission" date="2021-04" db="EMBL/GenBank/DDBJ databases">
        <title>Oceanospirillales bacteria with DddD are important DMSP degraders in coastal seawater.</title>
        <authorList>
            <person name="Liu J."/>
        </authorList>
    </citation>
    <scope>NUCLEOTIDE SEQUENCE</scope>
    <source>
        <strain evidence="6">D13-4</strain>
    </source>
</reference>
<accession>A0ABY5HET9</accession>
<dbReference type="Gene3D" id="3.60.15.10">
    <property type="entry name" value="Ribonuclease Z/Hydroxyacylglutathione hydrolase-like"/>
    <property type="match status" value="1"/>
</dbReference>
<dbReference type="PANTHER" id="PTHR42978:SF3">
    <property type="entry name" value="BLR3078 PROTEIN"/>
    <property type="match status" value="1"/>
</dbReference>
<keyword evidence="3" id="KW-0378">Hydrolase</keyword>
<dbReference type="InterPro" id="IPR036866">
    <property type="entry name" value="RibonucZ/Hydroxyglut_hydro"/>
</dbReference>
<evidence type="ECO:0000313" key="6">
    <source>
        <dbReference type="EMBL" id="UTW09844.1"/>
    </source>
</evidence>
<dbReference type="Pfam" id="PF00753">
    <property type="entry name" value="Lactamase_B"/>
    <property type="match status" value="1"/>
</dbReference>
<keyword evidence="7" id="KW-1185">Reference proteome</keyword>